<organism evidence="1">
    <name type="scientific">Arundo donax</name>
    <name type="common">Giant reed</name>
    <name type="synonym">Donax arundinaceus</name>
    <dbReference type="NCBI Taxonomy" id="35708"/>
    <lineage>
        <taxon>Eukaryota</taxon>
        <taxon>Viridiplantae</taxon>
        <taxon>Streptophyta</taxon>
        <taxon>Embryophyta</taxon>
        <taxon>Tracheophyta</taxon>
        <taxon>Spermatophyta</taxon>
        <taxon>Magnoliopsida</taxon>
        <taxon>Liliopsida</taxon>
        <taxon>Poales</taxon>
        <taxon>Poaceae</taxon>
        <taxon>PACMAD clade</taxon>
        <taxon>Arundinoideae</taxon>
        <taxon>Arundineae</taxon>
        <taxon>Arundo</taxon>
    </lineage>
</organism>
<reference evidence="1" key="1">
    <citation type="submission" date="2014-09" db="EMBL/GenBank/DDBJ databases">
        <authorList>
            <person name="Magalhaes I.L.F."/>
            <person name="Oliveira U."/>
            <person name="Santos F.R."/>
            <person name="Vidigal T.H.D.A."/>
            <person name="Brescovit A.D."/>
            <person name="Santos A.J."/>
        </authorList>
    </citation>
    <scope>NUCLEOTIDE SEQUENCE</scope>
    <source>
        <tissue evidence="1">Shoot tissue taken approximately 20 cm above the soil surface</tissue>
    </source>
</reference>
<reference evidence="1" key="2">
    <citation type="journal article" date="2015" name="Data Brief">
        <title>Shoot transcriptome of the giant reed, Arundo donax.</title>
        <authorList>
            <person name="Barrero R.A."/>
            <person name="Guerrero F.D."/>
            <person name="Moolhuijzen P."/>
            <person name="Goolsby J.A."/>
            <person name="Tidwell J."/>
            <person name="Bellgard S.E."/>
            <person name="Bellgard M.I."/>
        </authorList>
    </citation>
    <scope>NUCLEOTIDE SEQUENCE</scope>
    <source>
        <tissue evidence="1">Shoot tissue taken approximately 20 cm above the soil surface</tissue>
    </source>
</reference>
<sequence>MLDMLARDRSRLFAPRHETFSELSFLNLYSVLCMLRLQKSL</sequence>
<dbReference type="EMBL" id="GBRH01246210">
    <property type="protein sequence ID" value="JAD51685.1"/>
    <property type="molecule type" value="Transcribed_RNA"/>
</dbReference>
<evidence type="ECO:0000313" key="1">
    <source>
        <dbReference type="EMBL" id="JAD51685.1"/>
    </source>
</evidence>
<accession>A0A0A9AS10</accession>
<protein>
    <submittedName>
        <fullName evidence="1">Uncharacterized protein</fullName>
    </submittedName>
</protein>
<name>A0A0A9AS10_ARUDO</name>
<proteinExistence type="predicted"/>
<dbReference type="AlphaFoldDB" id="A0A0A9AS10"/>